<comment type="subcellular location">
    <subcellularLocation>
        <location evidence="1">Cell membrane</location>
        <topology evidence="1">Multi-pass membrane protein</topology>
    </subcellularLocation>
</comment>
<feature type="domain" description="ABC transporter" evidence="8">
    <location>
        <begin position="341"/>
        <end position="571"/>
    </location>
</feature>
<evidence type="ECO:0000256" key="6">
    <source>
        <dbReference type="ARBA" id="ARBA00023136"/>
    </source>
</evidence>
<evidence type="ECO:0000313" key="11">
    <source>
        <dbReference type="Proteomes" id="UP000632138"/>
    </source>
</evidence>
<evidence type="ECO:0000259" key="8">
    <source>
        <dbReference type="PROSITE" id="PS50893"/>
    </source>
</evidence>
<dbReference type="Gene3D" id="1.20.1560.10">
    <property type="entry name" value="ABC transporter type 1, transmembrane domain"/>
    <property type="match status" value="1"/>
</dbReference>
<dbReference type="InterPro" id="IPR003439">
    <property type="entry name" value="ABC_transporter-like_ATP-bd"/>
</dbReference>
<dbReference type="InterPro" id="IPR027417">
    <property type="entry name" value="P-loop_NTPase"/>
</dbReference>
<feature type="transmembrane region" description="Helical" evidence="7">
    <location>
        <begin position="143"/>
        <end position="162"/>
    </location>
</feature>
<organism evidence="10 11">
    <name type="scientific">Paractinoplanes ovalisporus</name>
    <dbReference type="NCBI Taxonomy" id="2810368"/>
    <lineage>
        <taxon>Bacteria</taxon>
        <taxon>Bacillati</taxon>
        <taxon>Actinomycetota</taxon>
        <taxon>Actinomycetes</taxon>
        <taxon>Micromonosporales</taxon>
        <taxon>Micromonosporaceae</taxon>
        <taxon>Paractinoplanes</taxon>
    </lineage>
</organism>
<keyword evidence="11" id="KW-1185">Reference proteome</keyword>
<evidence type="ECO:0000256" key="4">
    <source>
        <dbReference type="ARBA" id="ARBA00022840"/>
    </source>
</evidence>
<keyword evidence="2 7" id="KW-0812">Transmembrane</keyword>
<dbReference type="RefSeq" id="WP_203381703.1">
    <property type="nucleotide sequence ID" value="NZ_JAENHP010000021.1"/>
</dbReference>
<comment type="caution">
    <text evidence="10">The sequence shown here is derived from an EMBL/GenBank/DDBJ whole genome shotgun (WGS) entry which is preliminary data.</text>
</comment>
<accession>A0ABS2APG4</accession>
<protein>
    <submittedName>
        <fullName evidence="10">ABC transporter ATP-binding protein</fullName>
    </submittedName>
</protein>
<feature type="transmembrane region" description="Helical" evidence="7">
    <location>
        <begin position="65"/>
        <end position="90"/>
    </location>
</feature>
<evidence type="ECO:0000256" key="1">
    <source>
        <dbReference type="ARBA" id="ARBA00004651"/>
    </source>
</evidence>
<dbReference type="PANTHER" id="PTHR43394:SF1">
    <property type="entry name" value="ATP-BINDING CASSETTE SUB-FAMILY B MEMBER 10, MITOCHONDRIAL"/>
    <property type="match status" value="1"/>
</dbReference>
<keyword evidence="5 7" id="KW-1133">Transmembrane helix</keyword>
<dbReference type="Proteomes" id="UP000632138">
    <property type="component" value="Unassembled WGS sequence"/>
</dbReference>
<evidence type="ECO:0000256" key="5">
    <source>
        <dbReference type="ARBA" id="ARBA00022989"/>
    </source>
</evidence>
<feature type="transmembrane region" description="Helical" evidence="7">
    <location>
        <begin position="168"/>
        <end position="187"/>
    </location>
</feature>
<dbReference type="CDD" id="cd07346">
    <property type="entry name" value="ABC_6TM_exporters"/>
    <property type="match status" value="1"/>
</dbReference>
<dbReference type="SUPFAM" id="SSF52540">
    <property type="entry name" value="P-loop containing nucleoside triphosphate hydrolases"/>
    <property type="match status" value="1"/>
</dbReference>
<dbReference type="SMART" id="SM00382">
    <property type="entry name" value="AAA"/>
    <property type="match status" value="1"/>
</dbReference>
<gene>
    <name evidence="10" type="ORF">JIG36_40130</name>
</gene>
<dbReference type="Gene3D" id="3.40.50.300">
    <property type="entry name" value="P-loop containing nucleotide triphosphate hydrolases"/>
    <property type="match status" value="1"/>
</dbReference>
<dbReference type="InterPro" id="IPR003593">
    <property type="entry name" value="AAA+_ATPase"/>
</dbReference>
<evidence type="ECO:0000256" key="7">
    <source>
        <dbReference type="SAM" id="Phobius"/>
    </source>
</evidence>
<reference evidence="10 11" key="1">
    <citation type="submission" date="2021-01" db="EMBL/GenBank/DDBJ databases">
        <title>Actinoplanes sp. nov. LDG1-06 isolated from lichen.</title>
        <authorList>
            <person name="Saeng-In P."/>
            <person name="Phongsopitanun W."/>
            <person name="Kanchanasin P."/>
            <person name="Yuki M."/>
            <person name="Kudo T."/>
            <person name="Ohkuma M."/>
            <person name="Tanasupawat S."/>
        </authorList>
    </citation>
    <scope>NUCLEOTIDE SEQUENCE [LARGE SCALE GENOMIC DNA]</scope>
    <source>
        <strain evidence="10 11">LDG1-06</strain>
    </source>
</reference>
<evidence type="ECO:0000313" key="10">
    <source>
        <dbReference type="EMBL" id="MBM2621731.1"/>
    </source>
</evidence>
<sequence>MSQALPVATPRQTWAWLCGQLRARRVEAAFTVATGLGAAGASVVPVTALGMLVDLVRDGAASATLVPIGVLVAAIALLGGVAAGATTTLVTRLGERILASLREETVGTALRLPAHTLDRAGRGDLLARVSADVAAVGTAAAEFMPTVISALFLAVLSVTAMFGLDWRLGLAGLAAMPAYLLALRWYLPRSAPIYAAERAAVGARSQLLMESLQGVRTVHAYRLEGRHLDAIDGASARARDLSVGVFSLFTRFVGRISRAELLGLATILFAGFFSVRAGGNVTVGETAAAAVLFHRLFNPVSMILFTFDEIQAAGAGLARLVGVGTLPVAPTGTRTPTGTDLTLRAVTFGYEEQVPVLCGISLRVAPGERVALVGSTGAGKTTVASIAAGLLRPRSGTAAVGGVPVDELAPGIVAIITQESHVFAGPLIEDLRLAAPGATVEAAEAALEQVGALDWARCLPGGLATVVGEGGHPLTAAQAQQLALARLVLLDPAIAILDEATAEAGSAGARELEESALAATKGRTTLLVAHRLTQAAGADRIVVLEHGVVLEVGTHDALVAAGGRYATLWAAWQGRTRSARGHA</sequence>
<name>A0ABS2APG4_9ACTN</name>
<dbReference type="GO" id="GO:0005524">
    <property type="term" value="F:ATP binding"/>
    <property type="evidence" value="ECO:0007669"/>
    <property type="project" value="UniProtKB-KW"/>
</dbReference>
<dbReference type="PANTHER" id="PTHR43394">
    <property type="entry name" value="ATP-DEPENDENT PERMEASE MDL1, MITOCHONDRIAL"/>
    <property type="match status" value="1"/>
</dbReference>
<dbReference type="Pfam" id="PF00664">
    <property type="entry name" value="ABC_membrane"/>
    <property type="match status" value="1"/>
</dbReference>
<proteinExistence type="predicted"/>
<dbReference type="Pfam" id="PF00005">
    <property type="entry name" value="ABC_tran"/>
    <property type="match status" value="1"/>
</dbReference>
<dbReference type="SUPFAM" id="SSF90123">
    <property type="entry name" value="ABC transporter transmembrane region"/>
    <property type="match status" value="1"/>
</dbReference>
<evidence type="ECO:0000256" key="2">
    <source>
        <dbReference type="ARBA" id="ARBA00022692"/>
    </source>
</evidence>
<feature type="domain" description="ABC transmembrane type-1" evidence="9">
    <location>
        <begin position="29"/>
        <end position="312"/>
    </location>
</feature>
<keyword evidence="6 7" id="KW-0472">Membrane</keyword>
<feature type="transmembrane region" description="Helical" evidence="7">
    <location>
        <begin position="29"/>
        <end position="53"/>
    </location>
</feature>
<dbReference type="EMBL" id="JAENHP010000021">
    <property type="protein sequence ID" value="MBM2621731.1"/>
    <property type="molecule type" value="Genomic_DNA"/>
</dbReference>
<evidence type="ECO:0000256" key="3">
    <source>
        <dbReference type="ARBA" id="ARBA00022741"/>
    </source>
</evidence>
<feature type="transmembrane region" description="Helical" evidence="7">
    <location>
        <begin position="261"/>
        <end position="279"/>
    </location>
</feature>
<dbReference type="InterPro" id="IPR011527">
    <property type="entry name" value="ABC1_TM_dom"/>
</dbReference>
<evidence type="ECO:0000259" key="9">
    <source>
        <dbReference type="PROSITE" id="PS50929"/>
    </source>
</evidence>
<dbReference type="PROSITE" id="PS50893">
    <property type="entry name" value="ABC_TRANSPORTER_2"/>
    <property type="match status" value="1"/>
</dbReference>
<dbReference type="InterPro" id="IPR036640">
    <property type="entry name" value="ABC1_TM_sf"/>
</dbReference>
<keyword evidence="4 10" id="KW-0067">ATP-binding</keyword>
<dbReference type="PROSITE" id="PS50929">
    <property type="entry name" value="ABC_TM1F"/>
    <property type="match status" value="1"/>
</dbReference>
<keyword evidence="3" id="KW-0547">Nucleotide-binding</keyword>
<dbReference type="InterPro" id="IPR039421">
    <property type="entry name" value="Type_1_exporter"/>
</dbReference>